<evidence type="ECO:0000313" key="2">
    <source>
        <dbReference type="EMBL" id="CDM22966.1"/>
    </source>
</evidence>
<dbReference type="EMBL" id="HG916765">
    <property type="protein sequence ID" value="CDM22966.1"/>
    <property type="molecule type" value="Genomic_DNA"/>
</dbReference>
<sequence length="38" mass="4013">MLLVRKDGSGRRPEKGSGKTGPAEPGPALRYCGPECLK</sequence>
<feature type="region of interest" description="Disordered" evidence="1">
    <location>
        <begin position="1"/>
        <end position="38"/>
    </location>
</feature>
<organism evidence="2 3">
    <name type="scientific">Castellaniella defragrans (strain DSM 12143 / CCUG 39792 / 65Phen)</name>
    <name type="common">Alcaligenes defragrans</name>
    <dbReference type="NCBI Taxonomy" id="1437824"/>
    <lineage>
        <taxon>Bacteria</taxon>
        <taxon>Pseudomonadati</taxon>
        <taxon>Pseudomonadota</taxon>
        <taxon>Betaproteobacteria</taxon>
        <taxon>Burkholderiales</taxon>
        <taxon>Alcaligenaceae</taxon>
        <taxon>Castellaniella</taxon>
    </lineage>
</organism>
<evidence type="ECO:0000313" key="3">
    <source>
        <dbReference type="Proteomes" id="UP000019805"/>
    </source>
</evidence>
<gene>
    <name evidence="2" type="ORF">BN940_02451</name>
</gene>
<reference evidence="2 3" key="1">
    <citation type="journal article" date="2014" name="BMC Microbiol.">
        <title>The oxygen-independent metabolism of cyclic monoterpenes in Castellaniella defragrans 65Phen.</title>
        <authorList>
            <person name="Petasch J."/>
            <person name="Disch E.M."/>
            <person name="Markert S."/>
            <person name="Becher D."/>
            <person name="Schweder T."/>
            <person name="Huttel B."/>
            <person name="Reinhardt R."/>
            <person name="Harder J."/>
        </authorList>
    </citation>
    <scope>NUCLEOTIDE SEQUENCE [LARGE SCALE GENOMIC DNA]</scope>
    <source>
        <strain evidence="2">65Phen</strain>
    </source>
</reference>
<proteinExistence type="predicted"/>
<dbReference type="STRING" id="1437824.BN940_02451"/>
<name>W8X222_CASD6</name>
<feature type="compositionally biased region" description="Basic and acidic residues" evidence="1">
    <location>
        <begin position="1"/>
        <end position="17"/>
    </location>
</feature>
<dbReference type="AlphaFoldDB" id="W8X222"/>
<dbReference type="Proteomes" id="UP000019805">
    <property type="component" value="Chromosome"/>
</dbReference>
<dbReference type="HOGENOM" id="CLU_3326167_0_0_4"/>
<evidence type="ECO:0000256" key="1">
    <source>
        <dbReference type="SAM" id="MobiDB-lite"/>
    </source>
</evidence>
<keyword evidence="3" id="KW-1185">Reference proteome</keyword>
<accession>W8X222</accession>
<dbReference type="KEGG" id="cdn:BN940_02451"/>
<protein>
    <submittedName>
        <fullName evidence="2">Uncharacterized protein</fullName>
    </submittedName>
</protein>